<reference evidence="2 3" key="1">
    <citation type="journal article" date="2022" name="Allergy">
        <title>Genome assembly and annotation of Periplaneta americana reveal a comprehensive cockroach allergen profile.</title>
        <authorList>
            <person name="Wang L."/>
            <person name="Xiong Q."/>
            <person name="Saelim N."/>
            <person name="Wang L."/>
            <person name="Nong W."/>
            <person name="Wan A.T."/>
            <person name="Shi M."/>
            <person name="Liu X."/>
            <person name="Cao Q."/>
            <person name="Hui J.H.L."/>
            <person name="Sookrung N."/>
            <person name="Leung T.F."/>
            <person name="Tungtrongchitr A."/>
            <person name="Tsui S.K.W."/>
        </authorList>
    </citation>
    <scope>NUCLEOTIDE SEQUENCE [LARGE SCALE GENOMIC DNA]</scope>
    <source>
        <strain evidence="2">PWHHKU_190912</strain>
    </source>
</reference>
<dbReference type="EMBL" id="JAJSOF020000003">
    <property type="protein sequence ID" value="KAJ4449125.1"/>
    <property type="molecule type" value="Genomic_DNA"/>
</dbReference>
<keyword evidence="1" id="KW-1133">Transmembrane helix</keyword>
<evidence type="ECO:0000313" key="2">
    <source>
        <dbReference type="EMBL" id="KAJ4449125.1"/>
    </source>
</evidence>
<feature type="transmembrane region" description="Helical" evidence="1">
    <location>
        <begin position="283"/>
        <end position="302"/>
    </location>
</feature>
<protein>
    <recommendedName>
        <fullName evidence="4">Gustatory receptor</fullName>
    </recommendedName>
</protein>
<keyword evidence="1" id="KW-0812">Transmembrane</keyword>
<accession>A0ABQ8TR23</accession>
<comment type="caution">
    <text evidence="2">The sequence shown here is derived from an EMBL/GenBank/DDBJ whole genome shotgun (WGS) entry which is preliminary data.</text>
</comment>
<evidence type="ECO:0008006" key="4">
    <source>
        <dbReference type="Google" id="ProtNLM"/>
    </source>
</evidence>
<keyword evidence="3" id="KW-1185">Reference proteome</keyword>
<feature type="transmembrane region" description="Helical" evidence="1">
    <location>
        <begin position="198"/>
        <end position="219"/>
    </location>
</feature>
<dbReference type="Proteomes" id="UP001148838">
    <property type="component" value="Unassembled WGS sequence"/>
</dbReference>
<evidence type="ECO:0000313" key="3">
    <source>
        <dbReference type="Proteomes" id="UP001148838"/>
    </source>
</evidence>
<keyword evidence="1" id="KW-0472">Membrane</keyword>
<organism evidence="2 3">
    <name type="scientific">Periplaneta americana</name>
    <name type="common">American cockroach</name>
    <name type="synonym">Blatta americana</name>
    <dbReference type="NCBI Taxonomy" id="6978"/>
    <lineage>
        <taxon>Eukaryota</taxon>
        <taxon>Metazoa</taxon>
        <taxon>Ecdysozoa</taxon>
        <taxon>Arthropoda</taxon>
        <taxon>Hexapoda</taxon>
        <taxon>Insecta</taxon>
        <taxon>Pterygota</taxon>
        <taxon>Neoptera</taxon>
        <taxon>Polyneoptera</taxon>
        <taxon>Dictyoptera</taxon>
        <taxon>Blattodea</taxon>
        <taxon>Blattoidea</taxon>
        <taxon>Blattidae</taxon>
        <taxon>Blattinae</taxon>
        <taxon>Periplaneta</taxon>
    </lineage>
</organism>
<gene>
    <name evidence="2" type="ORF">ANN_00520</name>
</gene>
<evidence type="ECO:0000256" key="1">
    <source>
        <dbReference type="SAM" id="Phobius"/>
    </source>
</evidence>
<sequence>MDGARTTPVADIVTSAKPSLMSLAPPKQQASFDKEKSSICLQDQQQQTRISDLKYRYKQLKMLTESLNSRKYNRSVSTSRIMKRNLILDIEKAVDRMPVSFNGNNITHDINQLGFIYCKLHNIVCLMNSAFGIPLLLIATFCHYTAEEYKESITNLHKFLLQSELHKCVMKELCPYLALMRDMKPELLACGMKINLKYFYSTIGIMCTYFVVLLQTSSIDRKRREFLQRKPNDVCVIDIENADDRISTGALARGLYQIRKWRLIHFKLYDAVELINSAFGLPFLFAFFYIFCGAISMIYFGLTYAHLEGALEFLISGGTSHNANPVMFVKLASTTLTTEFQRYRYQQENWMIFTSGESPIVNYMTLLNRSTPLSDFLSSSLSVGYFLV</sequence>
<name>A0ABQ8TR23_PERAM</name>
<proteinExistence type="predicted"/>